<dbReference type="Gene3D" id="1.10.418.10">
    <property type="entry name" value="Calponin-like domain"/>
    <property type="match status" value="1"/>
</dbReference>
<dbReference type="Pfam" id="PF22946">
    <property type="entry name" value="SPEF2_D5"/>
    <property type="match status" value="1"/>
</dbReference>
<dbReference type="Pfam" id="PF06294">
    <property type="entry name" value="CH_2"/>
    <property type="match status" value="1"/>
</dbReference>
<feature type="region of interest" description="Disordered" evidence="5">
    <location>
        <begin position="1677"/>
        <end position="1697"/>
    </location>
</feature>
<proteinExistence type="predicted"/>
<dbReference type="InterPro" id="IPR052634">
    <property type="entry name" value="Sperm_flagellar-bone_growth"/>
</dbReference>
<dbReference type="InterPro" id="IPR036872">
    <property type="entry name" value="CH_dom_sf"/>
</dbReference>
<gene>
    <name evidence="7" type="ORF">CcCBS67573_g01125</name>
</gene>
<dbReference type="SUPFAM" id="SSF52540">
    <property type="entry name" value="P-loop containing nucleoside triphosphate hydrolases"/>
    <property type="match status" value="1"/>
</dbReference>
<keyword evidence="8" id="KW-1185">Reference proteome</keyword>
<name>A0A507FMK3_9FUNG</name>
<feature type="region of interest" description="Disordered" evidence="5">
    <location>
        <begin position="221"/>
        <end position="251"/>
    </location>
</feature>
<feature type="compositionally biased region" description="Basic and acidic residues" evidence="5">
    <location>
        <begin position="1363"/>
        <end position="1375"/>
    </location>
</feature>
<feature type="region of interest" description="Disordered" evidence="5">
    <location>
        <begin position="113"/>
        <end position="194"/>
    </location>
</feature>
<evidence type="ECO:0000259" key="6">
    <source>
        <dbReference type="PROSITE" id="PS50021"/>
    </source>
</evidence>
<feature type="region of interest" description="Disordered" evidence="5">
    <location>
        <begin position="984"/>
        <end position="1049"/>
    </location>
</feature>
<dbReference type="EMBL" id="QEAP01000017">
    <property type="protein sequence ID" value="TPX77639.1"/>
    <property type="molecule type" value="Genomic_DNA"/>
</dbReference>
<evidence type="ECO:0000256" key="3">
    <source>
        <dbReference type="ARBA" id="ARBA00022777"/>
    </source>
</evidence>
<feature type="compositionally biased region" description="Basic and acidic residues" evidence="5">
    <location>
        <begin position="997"/>
        <end position="1006"/>
    </location>
</feature>
<dbReference type="Proteomes" id="UP000320333">
    <property type="component" value="Unassembled WGS sequence"/>
</dbReference>
<dbReference type="InterPro" id="IPR010441">
    <property type="entry name" value="CH_2"/>
</dbReference>
<feature type="compositionally biased region" description="Basic and acidic residues" evidence="5">
    <location>
        <begin position="375"/>
        <end position="404"/>
    </location>
</feature>
<feature type="domain" description="Calponin-homology (CH)" evidence="6">
    <location>
        <begin position="1"/>
        <end position="111"/>
    </location>
</feature>
<dbReference type="InterPro" id="IPR027417">
    <property type="entry name" value="P-loop_NTPase"/>
</dbReference>
<dbReference type="GO" id="GO:0006139">
    <property type="term" value="P:nucleobase-containing compound metabolic process"/>
    <property type="evidence" value="ECO:0007669"/>
    <property type="project" value="InterPro"/>
</dbReference>
<dbReference type="PANTHER" id="PTHR14919:SF0">
    <property type="entry name" value="SPERM FLAGELLAR PROTEIN 2"/>
    <property type="match status" value="1"/>
</dbReference>
<dbReference type="PANTHER" id="PTHR14919">
    <property type="entry name" value="KPL2-RELATED"/>
    <property type="match status" value="1"/>
</dbReference>
<dbReference type="OrthoDB" id="62528at2759"/>
<evidence type="ECO:0000256" key="5">
    <source>
        <dbReference type="SAM" id="MobiDB-lite"/>
    </source>
</evidence>
<feature type="region of interest" description="Disordered" evidence="5">
    <location>
        <begin position="359"/>
        <end position="409"/>
    </location>
</feature>
<dbReference type="CDD" id="cd01428">
    <property type="entry name" value="ADK"/>
    <property type="match status" value="1"/>
</dbReference>
<keyword evidence="2" id="KW-0547">Nucleotide-binding</keyword>
<keyword evidence="3" id="KW-0418">Kinase</keyword>
<dbReference type="InterPro" id="IPR001715">
    <property type="entry name" value="CH_dom"/>
</dbReference>
<organism evidence="7 8">
    <name type="scientific">Chytriomyces confervae</name>
    <dbReference type="NCBI Taxonomy" id="246404"/>
    <lineage>
        <taxon>Eukaryota</taxon>
        <taxon>Fungi</taxon>
        <taxon>Fungi incertae sedis</taxon>
        <taxon>Chytridiomycota</taxon>
        <taxon>Chytridiomycota incertae sedis</taxon>
        <taxon>Chytridiomycetes</taxon>
        <taxon>Chytridiales</taxon>
        <taxon>Chytriomycetaceae</taxon>
        <taxon>Chytriomyces</taxon>
    </lineage>
</organism>
<accession>A0A507FMK3</accession>
<dbReference type="GO" id="GO:0019205">
    <property type="term" value="F:nucleobase-containing compound kinase activity"/>
    <property type="evidence" value="ECO:0007669"/>
    <property type="project" value="InterPro"/>
</dbReference>
<dbReference type="Gene3D" id="3.40.50.300">
    <property type="entry name" value="P-loop containing nucleotide triphosphate hydrolases"/>
    <property type="match status" value="1"/>
</dbReference>
<keyword evidence="1" id="KW-0808">Transferase</keyword>
<protein>
    <recommendedName>
        <fullName evidence="6">Calponin-homology (CH) domain-containing protein</fullName>
    </recommendedName>
</protein>
<feature type="region of interest" description="Disordered" evidence="5">
    <location>
        <begin position="791"/>
        <end position="835"/>
    </location>
</feature>
<dbReference type="Pfam" id="PF24082">
    <property type="entry name" value="SPEF2_C"/>
    <property type="match status" value="1"/>
</dbReference>
<evidence type="ECO:0000313" key="8">
    <source>
        <dbReference type="Proteomes" id="UP000320333"/>
    </source>
</evidence>
<dbReference type="InterPro" id="IPR000850">
    <property type="entry name" value="Adenylat/UMP-CMP_kin"/>
</dbReference>
<dbReference type="PROSITE" id="PS50021">
    <property type="entry name" value="CH"/>
    <property type="match status" value="1"/>
</dbReference>
<comment type="caution">
    <text evidence="7">The sequence shown here is derived from an EMBL/GenBank/DDBJ whole genome shotgun (WGS) entry which is preliminary data.</text>
</comment>
<evidence type="ECO:0000256" key="2">
    <source>
        <dbReference type="ARBA" id="ARBA00022741"/>
    </source>
</evidence>
<keyword evidence="4" id="KW-0175">Coiled coil</keyword>
<dbReference type="GO" id="GO:0005524">
    <property type="term" value="F:ATP binding"/>
    <property type="evidence" value="ECO:0007669"/>
    <property type="project" value="InterPro"/>
</dbReference>
<dbReference type="GO" id="GO:0005737">
    <property type="term" value="C:cytoplasm"/>
    <property type="evidence" value="ECO:0007669"/>
    <property type="project" value="UniProtKB-ARBA"/>
</dbReference>
<feature type="compositionally biased region" description="Polar residues" evidence="5">
    <location>
        <begin position="1018"/>
        <end position="1037"/>
    </location>
</feature>
<dbReference type="InterPro" id="IPR011992">
    <property type="entry name" value="EF-hand-dom_pair"/>
</dbReference>
<feature type="coiled-coil region" evidence="4">
    <location>
        <begin position="279"/>
        <end position="306"/>
    </location>
</feature>
<evidence type="ECO:0000256" key="4">
    <source>
        <dbReference type="SAM" id="Coils"/>
    </source>
</evidence>
<reference evidence="7 8" key="1">
    <citation type="journal article" date="2019" name="Sci. Rep.">
        <title>Comparative genomics of chytrid fungi reveal insights into the obligate biotrophic and pathogenic lifestyle of Synchytrium endobioticum.</title>
        <authorList>
            <person name="van de Vossenberg B.T.L.H."/>
            <person name="Warris S."/>
            <person name="Nguyen H.D.T."/>
            <person name="van Gent-Pelzer M.P.E."/>
            <person name="Joly D.L."/>
            <person name="van de Geest H.C."/>
            <person name="Bonants P.J.M."/>
            <person name="Smith D.S."/>
            <person name="Levesque C.A."/>
            <person name="van der Lee T.A.J."/>
        </authorList>
    </citation>
    <scope>NUCLEOTIDE SEQUENCE [LARGE SCALE GENOMIC DNA]</scope>
    <source>
        <strain evidence="7 8">CBS 675.73</strain>
    </source>
</reference>
<dbReference type="InterPro" id="IPR054517">
    <property type="entry name" value="SPEF2_D5"/>
</dbReference>
<evidence type="ECO:0000313" key="7">
    <source>
        <dbReference type="EMBL" id="TPX77639.1"/>
    </source>
</evidence>
<sequence>MSAILASWLHQDVGLPRKVRPTDLEASFQSGYLFAELLYRLGVLSSLDEDSGFVNNPPTNMEASIANFTLIERVLKEKLNIKLSPNTAFDLITAKPGCAGSLLYQIKSSVATTSNNPAVPPRIKKSAESGLAGSSKESLRRSPVPHKLPPLPGKTDSVGSPTRDTARTPPPTSYPSSPLGDYPKTVSFADNSPRKKYNEMEHDFFAETLRQKLRRDHRAGYRPLDHPKLQHPDLSPNAPEQKEPMKQTKVKPSMKIAEACEPANTATKTHRFGPTLVKELTATEKANNLRQEARNAQKKVQMEIKRKKVVQSVLQNLDAFDKSLHLEEKEAEEVTFDSEMANVDPAAVKAFIAKRAPLDPIQHSKELQRQQPPQSEERKKTDEYVQKIRQRKLEDEASRKEREQRRRKIVLGHQQAKEEMEKTHLEELLLAKLMRQSKQERRIAEGLMQIRLEKDFMCENRMIREEQYAKRRHKDYEEALEREFILAERARIEYKKQTELQLAQHFEILAIKAAEKHAKNAMSCQDIVRQIVDLSLRVAEYRELNDYDDAPPNANLMRQWKILFVKGQPLLKTYNLNLDQDRIVLPKEESEAGVVASDPANAPDEEVAEGIKLLDEEEFNHYINGSGLWNISTDGKGTGRLKNELLGAIIATIFEIATPSDPKNDQPTLPSVPLRLILLGKRFAGKNTMAKAMASLYNLTVLDVDSLMKAAITEFEEIGDAKQQKALANTHPGAKLQQSMLGGGSPDDELLVSLVSEAIKKNSGPDCPGWVLIEFPRNRYQAQLLEKELSGYEDPKPVKPGNLKRTPKDKAPSAVKKKSLIAPADQKSDAKGPAPASGIDAVILLDVDNETVIKRSTGRRIDPVTNIEYHLELNPPPMDQPGIHERLIAVDDPTGQDTQLQYQIASFEDQEDLLKEWFARFNNLYVLDAIVPEPTVIQSVNGVLREVIDRKEAEKELRQLTESSSEAHAGETQSQLPVFEEPSQTDYAHAAPSSPGDTKRDADKTKSNSGKQRGGSGKTAQANEKPTSRGASASGPQPTGKAGNTLAPDSKKAANMIGIPDKTSNSVIYVEAPATPFPPLVRLASPEGRKLPTKELACILSEEWITMENAYTNTLKFAFRCLRREREVIVRYRHKTKVDFKQFLERPDKKQELIELFQREYNAIEDDLRPDPDAKAELHQRAEDLREKLWDMSDKRRDEADGERVSLIEEKYIEDHFAITCNIFLSMIQAEVDKYVFTRQIVQDCYKDAYGGSVLGEIPKGHLKIPFLSLNGIPPVDTSAIVEALHKRRDLQNAPKTVKPASVIAVAPITKKLQGSASTLRPSADKYQFGDKDLIPDPEPSMFSDLDAAIALATTAIIVQKPTHHEEPPPPEKDKKDKKKPAAVVEVVQESKVEAETELPAEYLQLIELEDQIFVRRLEKIKLMAIQSLTEIRNTGIELYNYLDELIGIRFQAEMECIRDLLLVIREAIEAEARLPNEIALNGERFKVNFNCLTFEPEPEPRPESPVEKLISDQFSVLQLLNLGRHFKELAPEGFLSSKDFVDNLARLATLSPGMDMFPEAYMNLDIAALQQIAASLDPYATGFVNWRKFILNQSRILPVPTVEQLCSLKDAYACADSYSDGKLSRQDFMDIPLWFEEESEENLAAADDLPKFNRPAKLKAALFELFSSKVSPNKSTERLDLQIPDPSTSDLVPEQPLDAAPPHMQDVAEQAPAAVPTLEEENLQIQDIHTEPSLKAEVSELAEKTDIPSEPEEETRLFDAITFLRGCVVDESGKIGLQKAFFVESDRGDGGVDIAQLYALLHYPLMLVDETNRLDPEQGEDPMPMDMLTRLFEDAGISPTEDNILLEQIPDDHPILHCPLFQMEEMGVVAVSRTRSPSAGAKP</sequence>
<dbReference type="SUPFAM" id="SSF47473">
    <property type="entry name" value="EF-hand"/>
    <property type="match status" value="1"/>
</dbReference>
<feature type="region of interest" description="Disordered" evidence="5">
    <location>
        <begin position="1362"/>
        <end position="1381"/>
    </location>
</feature>
<evidence type="ECO:0000256" key="1">
    <source>
        <dbReference type="ARBA" id="ARBA00022679"/>
    </source>
</evidence>
<dbReference type="STRING" id="246404.A0A507FMK3"/>
<dbReference type="InterPro" id="IPR056199">
    <property type="entry name" value="SPEF2_C"/>
</dbReference>